<organism evidence="2 3">
    <name type="scientific">Actinocorallia herbida</name>
    <dbReference type="NCBI Taxonomy" id="58109"/>
    <lineage>
        <taxon>Bacteria</taxon>
        <taxon>Bacillati</taxon>
        <taxon>Actinomycetota</taxon>
        <taxon>Actinomycetes</taxon>
        <taxon>Streptosporangiales</taxon>
        <taxon>Thermomonosporaceae</taxon>
        <taxon>Actinocorallia</taxon>
    </lineage>
</organism>
<dbReference type="Proteomes" id="UP000272400">
    <property type="component" value="Unassembled WGS sequence"/>
</dbReference>
<dbReference type="RefSeq" id="WP_123661595.1">
    <property type="nucleotide sequence ID" value="NZ_RJKE01000001.1"/>
</dbReference>
<reference evidence="2 3" key="1">
    <citation type="submission" date="2018-11" db="EMBL/GenBank/DDBJ databases">
        <title>Sequencing the genomes of 1000 actinobacteria strains.</title>
        <authorList>
            <person name="Klenk H.-P."/>
        </authorList>
    </citation>
    <scope>NUCLEOTIDE SEQUENCE [LARGE SCALE GENOMIC DNA]</scope>
    <source>
        <strain evidence="2 3">DSM 44254</strain>
    </source>
</reference>
<evidence type="ECO:0000313" key="2">
    <source>
        <dbReference type="EMBL" id="ROO82585.1"/>
    </source>
</evidence>
<dbReference type="EMBL" id="RJKE01000001">
    <property type="protein sequence ID" value="ROO82585.1"/>
    <property type="molecule type" value="Genomic_DNA"/>
</dbReference>
<protein>
    <submittedName>
        <fullName evidence="2">Uncharacterized protein</fullName>
    </submittedName>
</protein>
<keyword evidence="3" id="KW-1185">Reference proteome</keyword>
<sequence length="91" mass="9888">MTDLPEIPRTPDQQYLAGVCARLDRQAELLTQLLQQGGGPREIPVAPSFSEPAPEPATTESTELLTEPATKPARKPAARAQRKPRQSSKEA</sequence>
<evidence type="ECO:0000256" key="1">
    <source>
        <dbReference type="SAM" id="MobiDB-lite"/>
    </source>
</evidence>
<name>A0A3N1CN00_9ACTN</name>
<feature type="compositionally biased region" description="Basic residues" evidence="1">
    <location>
        <begin position="72"/>
        <end position="91"/>
    </location>
</feature>
<accession>A0A3N1CN00</accession>
<evidence type="ECO:0000313" key="3">
    <source>
        <dbReference type="Proteomes" id="UP000272400"/>
    </source>
</evidence>
<feature type="region of interest" description="Disordered" evidence="1">
    <location>
        <begin position="37"/>
        <end position="91"/>
    </location>
</feature>
<proteinExistence type="predicted"/>
<gene>
    <name evidence="2" type="ORF">EDD29_0065</name>
</gene>
<dbReference type="AlphaFoldDB" id="A0A3N1CN00"/>
<comment type="caution">
    <text evidence="2">The sequence shown here is derived from an EMBL/GenBank/DDBJ whole genome shotgun (WGS) entry which is preliminary data.</text>
</comment>